<dbReference type="Pfam" id="PF00561">
    <property type="entry name" value="Abhydrolase_1"/>
    <property type="match status" value="1"/>
</dbReference>
<feature type="active site" description="Nucleophile" evidence="8">
    <location>
        <position position="141"/>
    </location>
</feature>
<evidence type="ECO:0000256" key="4">
    <source>
        <dbReference type="ARBA" id="ARBA00022963"/>
    </source>
</evidence>
<feature type="active site" description="Charge relay system" evidence="8">
    <location>
        <position position="352"/>
    </location>
</feature>
<reference evidence="10 11" key="1">
    <citation type="journal article" date="2016" name="Genome Biol. Evol.">
        <title>Gene Family Evolution Reflects Adaptation to Soil Environmental Stressors in the Genome of the Collembolan Orchesella cincta.</title>
        <authorList>
            <person name="Faddeeva-Vakhrusheva A."/>
            <person name="Derks M.F."/>
            <person name="Anvar S.Y."/>
            <person name="Agamennone V."/>
            <person name="Suring W."/>
            <person name="Smit S."/>
            <person name="van Straalen N.M."/>
            <person name="Roelofs D."/>
        </authorList>
    </citation>
    <scope>NUCLEOTIDE SEQUENCE [LARGE SCALE GENOMIC DNA]</scope>
    <source>
        <tissue evidence="10">Mixed pool</tissue>
    </source>
</reference>
<keyword evidence="2" id="KW-0732">Signal</keyword>
<comment type="caution">
    <text evidence="10">The sequence shown here is derived from an EMBL/GenBank/DDBJ whole genome shotgun (WGS) entry which is preliminary data.</text>
</comment>
<dbReference type="InterPro" id="IPR025483">
    <property type="entry name" value="Lipase_euk"/>
</dbReference>
<evidence type="ECO:0000256" key="8">
    <source>
        <dbReference type="PIRSR" id="PIRSR000862-1"/>
    </source>
</evidence>
<dbReference type="EMBL" id="LJIJ01000878">
    <property type="protein sequence ID" value="ODM93978.1"/>
    <property type="molecule type" value="Genomic_DNA"/>
</dbReference>
<keyword evidence="4 7" id="KW-0442">Lipid degradation</keyword>
<evidence type="ECO:0000256" key="2">
    <source>
        <dbReference type="ARBA" id="ARBA00022729"/>
    </source>
</evidence>
<dbReference type="PANTHER" id="PTHR11005">
    <property type="entry name" value="LYSOSOMAL ACID LIPASE-RELATED"/>
    <property type="match status" value="1"/>
</dbReference>
<dbReference type="GO" id="GO:0016042">
    <property type="term" value="P:lipid catabolic process"/>
    <property type="evidence" value="ECO:0007669"/>
    <property type="project" value="UniProtKB-KW"/>
</dbReference>
<organism evidence="10 11">
    <name type="scientific">Orchesella cincta</name>
    <name type="common">Springtail</name>
    <name type="synonym">Podura cincta</name>
    <dbReference type="NCBI Taxonomy" id="48709"/>
    <lineage>
        <taxon>Eukaryota</taxon>
        <taxon>Metazoa</taxon>
        <taxon>Ecdysozoa</taxon>
        <taxon>Arthropoda</taxon>
        <taxon>Hexapoda</taxon>
        <taxon>Collembola</taxon>
        <taxon>Entomobryomorpha</taxon>
        <taxon>Entomobryoidea</taxon>
        <taxon>Orchesellidae</taxon>
        <taxon>Orchesellinae</taxon>
        <taxon>Orchesella</taxon>
    </lineage>
</organism>
<evidence type="ECO:0000256" key="7">
    <source>
        <dbReference type="PIRNR" id="PIRNR000862"/>
    </source>
</evidence>
<keyword evidence="3 7" id="KW-0378">Hydrolase</keyword>
<accession>A0A1D2MM02</accession>
<evidence type="ECO:0000256" key="3">
    <source>
        <dbReference type="ARBA" id="ARBA00022801"/>
    </source>
</evidence>
<evidence type="ECO:0000259" key="9">
    <source>
        <dbReference type="Pfam" id="PF00561"/>
    </source>
</evidence>
<dbReference type="FunFam" id="3.40.50.1820:FF:000057">
    <property type="entry name" value="Lipase"/>
    <property type="match status" value="1"/>
</dbReference>
<dbReference type="InterPro" id="IPR000073">
    <property type="entry name" value="AB_hydrolase_1"/>
</dbReference>
<proteinExistence type="inferred from homology"/>
<dbReference type="OMA" id="FIFADLA"/>
<keyword evidence="5" id="KW-0443">Lipid metabolism</keyword>
<dbReference type="STRING" id="48709.A0A1D2MM02"/>
<evidence type="ECO:0000256" key="5">
    <source>
        <dbReference type="ARBA" id="ARBA00023098"/>
    </source>
</evidence>
<keyword evidence="6" id="KW-0325">Glycoprotein</keyword>
<keyword evidence="11" id="KW-1185">Reference proteome</keyword>
<dbReference type="SUPFAM" id="SSF53474">
    <property type="entry name" value="alpha/beta-Hydrolases"/>
    <property type="match status" value="1"/>
</dbReference>
<dbReference type="Gene3D" id="3.40.50.1820">
    <property type="entry name" value="alpha/beta hydrolase"/>
    <property type="match status" value="1"/>
</dbReference>
<feature type="active site" description="Charge relay system" evidence="8">
    <location>
        <position position="319"/>
    </location>
</feature>
<comment type="similarity">
    <text evidence="1 7">Belongs to the AB hydrolase superfamily. Lipase family.</text>
</comment>
<protein>
    <recommendedName>
        <fullName evidence="7">Lipase</fullName>
    </recommendedName>
</protein>
<dbReference type="PIRSF" id="PIRSF000862">
    <property type="entry name" value="Steryl_ester_lip"/>
    <property type="match status" value="1"/>
</dbReference>
<gene>
    <name evidence="10" type="ORF">Ocin01_12705</name>
</gene>
<evidence type="ECO:0000256" key="1">
    <source>
        <dbReference type="ARBA" id="ARBA00010701"/>
    </source>
</evidence>
<dbReference type="AlphaFoldDB" id="A0A1D2MM02"/>
<dbReference type="InterPro" id="IPR029058">
    <property type="entry name" value="AB_hydrolase_fold"/>
</dbReference>
<dbReference type="OrthoDB" id="6478351at2759"/>
<feature type="domain" description="AB hydrolase-1" evidence="9">
    <location>
        <begin position="47"/>
        <end position="181"/>
    </location>
</feature>
<evidence type="ECO:0000256" key="6">
    <source>
        <dbReference type="ARBA" id="ARBA00023180"/>
    </source>
</evidence>
<dbReference type="GO" id="GO:0016788">
    <property type="term" value="F:hydrolase activity, acting on ester bonds"/>
    <property type="evidence" value="ECO:0007669"/>
    <property type="project" value="InterPro"/>
</dbReference>
<dbReference type="Proteomes" id="UP000094527">
    <property type="component" value="Unassembled WGS sequence"/>
</dbReference>
<sequence length="379" mass="42918">MTPQILETYNYKFKTYNITTNDSYILTVYRITESPKATKKSKGVKQAVYLNHGLGGASDNWNFQPGSRNLPFKLADAGYDVWISNCRGTTYSMGHKNYDANKDIAYWSFSFHEMGIYDLPAVIDKMLSETGTSKIFYIGYSMGTTQYFIALSELAGLNDKIAAGFLLAPVAYMGHLNSPARLLVPLLSTDPLYQIANLALMGRIQTVDQYRKQFKLSPGDICDLAATKCGVCDNLLFLLFGYDANQMNNTELPNILAKAPNNIGVKWFAHYMQNIATCRFQKYDYGAVENMKRYNSAQSPEYDLQKITTPTYFFYGENDNLAPPNDVQITAKKMKSGVLKGNYKVLNKNFNHLDFFMAKDADKLVYNRILTTMKRYKAS</sequence>
<evidence type="ECO:0000313" key="10">
    <source>
        <dbReference type="EMBL" id="ODM93978.1"/>
    </source>
</evidence>
<evidence type="ECO:0000313" key="11">
    <source>
        <dbReference type="Proteomes" id="UP000094527"/>
    </source>
</evidence>
<name>A0A1D2MM02_ORCCI</name>